<accession>A0AA86SWW2</accession>
<organism evidence="1 2">
    <name type="scientific">Sphenostylis stenocarpa</name>
    <dbReference type="NCBI Taxonomy" id="92480"/>
    <lineage>
        <taxon>Eukaryota</taxon>
        <taxon>Viridiplantae</taxon>
        <taxon>Streptophyta</taxon>
        <taxon>Embryophyta</taxon>
        <taxon>Tracheophyta</taxon>
        <taxon>Spermatophyta</taxon>
        <taxon>Magnoliopsida</taxon>
        <taxon>eudicotyledons</taxon>
        <taxon>Gunneridae</taxon>
        <taxon>Pentapetalae</taxon>
        <taxon>rosids</taxon>
        <taxon>fabids</taxon>
        <taxon>Fabales</taxon>
        <taxon>Fabaceae</taxon>
        <taxon>Papilionoideae</taxon>
        <taxon>50 kb inversion clade</taxon>
        <taxon>NPAAA clade</taxon>
        <taxon>indigoferoid/millettioid clade</taxon>
        <taxon>Phaseoleae</taxon>
        <taxon>Sphenostylis</taxon>
    </lineage>
</organism>
<sequence>MDQEIYLLEYWVTRYSVQSPLIVSIVDRQHTERMFRLTRVPPLLLLVPVSLALFLPDMHAMPSHAEKTSEVIGFRTYSDDS</sequence>
<reference evidence="1" key="1">
    <citation type="submission" date="2023-10" db="EMBL/GenBank/DDBJ databases">
        <authorList>
            <person name="Domelevo Entfellner J.-B."/>
        </authorList>
    </citation>
    <scope>NUCLEOTIDE SEQUENCE</scope>
</reference>
<gene>
    <name evidence="1" type="ORF">AYBTSS11_LOCUS26442</name>
</gene>
<evidence type="ECO:0000313" key="2">
    <source>
        <dbReference type="Proteomes" id="UP001189624"/>
    </source>
</evidence>
<proteinExistence type="predicted"/>
<dbReference type="AlphaFoldDB" id="A0AA86SWW2"/>
<evidence type="ECO:0000313" key="1">
    <source>
        <dbReference type="EMBL" id="CAJ1974367.1"/>
    </source>
</evidence>
<dbReference type="EMBL" id="OY731406">
    <property type="protein sequence ID" value="CAJ1974367.1"/>
    <property type="molecule type" value="Genomic_DNA"/>
</dbReference>
<keyword evidence="2" id="KW-1185">Reference proteome</keyword>
<dbReference type="Proteomes" id="UP001189624">
    <property type="component" value="Chromosome 9"/>
</dbReference>
<name>A0AA86SWW2_9FABA</name>
<protein>
    <submittedName>
        <fullName evidence="1">Uncharacterized protein</fullName>
    </submittedName>
</protein>
<dbReference type="Gramene" id="rna-AYBTSS11_LOCUS26442">
    <property type="protein sequence ID" value="CAJ1974367.1"/>
    <property type="gene ID" value="gene-AYBTSS11_LOCUS26442"/>
</dbReference>